<gene>
    <name evidence="7" type="ORF">CONPUDRAFT_61919</name>
</gene>
<evidence type="ECO:0000256" key="2">
    <source>
        <dbReference type="ARBA" id="ARBA00009012"/>
    </source>
</evidence>
<comment type="similarity">
    <text evidence="2">Belongs to the TMEM19 family.</text>
</comment>
<dbReference type="KEGG" id="cput:CONPUDRAFT_61919"/>
<evidence type="ECO:0000313" key="7">
    <source>
        <dbReference type="EMBL" id="EIW77820.1"/>
    </source>
</evidence>
<name>A0A5M3MFX4_CONPW</name>
<dbReference type="RefSeq" id="XP_007771795.1">
    <property type="nucleotide sequence ID" value="XM_007773605.1"/>
</dbReference>
<dbReference type="InterPro" id="IPR002794">
    <property type="entry name" value="DUF92_TMEM19"/>
</dbReference>
<dbReference type="PANTHER" id="PTHR13353:SF5">
    <property type="entry name" value="TRANSMEMBRANE PROTEIN 19"/>
    <property type="match status" value="1"/>
</dbReference>
<dbReference type="EMBL" id="JH711583">
    <property type="protein sequence ID" value="EIW77820.1"/>
    <property type="molecule type" value="Genomic_DNA"/>
</dbReference>
<dbReference type="Proteomes" id="UP000053558">
    <property type="component" value="Unassembled WGS sequence"/>
</dbReference>
<evidence type="ECO:0000256" key="1">
    <source>
        <dbReference type="ARBA" id="ARBA00004141"/>
    </source>
</evidence>
<keyword evidence="8" id="KW-1185">Reference proteome</keyword>
<proteinExistence type="inferred from homology"/>
<feature type="transmembrane region" description="Helical" evidence="6">
    <location>
        <begin position="30"/>
        <end position="57"/>
    </location>
</feature>
<dbReference type="OMA" id="MSSFACC"/>
<dbReference type="AlphaFoldDB" id="A0A5M3MFX4"/>
<dbReference type="OrthoDB" id="30881at2759"/>
<comment type="subcellular location">
    <subcellularLocation>
        <location evidence="1">Membrane</location>
        <topology evidence="1">Multi-pass membrane protein</topology>
    </subcellularLocation>
</comment>
<evidence type="ECO:0000256" key="4">
    <source>
        <dbReference type="ARBA" id="ARBA00022989"/>
    </source>
</evidence>
<evidence type="ECO:0008006" key="9">
    <source>
        <dbReference type="Google" id="ProtNLM"/>
    </source>
</evidence>
<keyword evidence="4 6" id="KW-1133">Transmembrane helix</keyword>
<evidence type="ECO:0000313" key="8">
    <source>
        <dbReference type="Proteomes" id="UP000053558"/>
    </source>
</evidence>
<comment type="caution">
    <text evidence="7">The sequence shown here is derived from an EMBL/GenBank/DDBJ whole genome shotgun (WGS) entry which is preliminary data.</text>
</comment>
<feature type="transmembrane region" description="Helical" evidence="6">
    <location>
        <begin position="212"/>
        <end position="234"/>
    </location>
</feature>
<evidence type="ECO:0000256" key="6">
    <source>
        <dbReference type="SAM" id="Phobius"/>
    </source>
</evidence>
<keyword evidence="3 6" id="KW-0812">Transmembrane</keyword>
<accession>A0A5M3MFX4</accession>
<dbReference type="GeneID" id="19208191"/>
<evidence type="ECO:0000256" key="3">
    <source>
        <dbReference type="ARBA" id="ARBA00022692"/>
    </source>
</evidence>
<keyword evidence="5 6" id="KW-0472">Membrane</keyword>
<dbReference type="PANTHER" id="PTHR13353">
    <property type="entry name" value="TRANSMEMBRANE PROTEIN 19"/>
    <property type="match status" value="1"/>
</dbReference>
<protein>
    <recommendedName>
        <fullName evidence="9">Integral membrane family protein</fullName>
    </recommendedName>
</protein>
<dbReference type="GO" id="GO:0016020">
    <property type="term" value="C:membrane"/>
    <property type="evidence" value="ECO:0007669"/>
    <property type="project" value="UniProtKB-SubCell"/>
</dbReference>
<sequence length="279" mass="29188">MSPVVPLAVATLLSLHGLRSGSLSPSGAATAFLVGFTVFAAPVRAFGVSLIVFYLVGSRATKYGKQRKARLEDGYLAAGYRSGWQVLSNALVVLTASVAWGVTFAPHVVPFSFLHRIYPVSQQSVPYDDANAQLACSLGDTLASELGILSSLPPILITTLKPVPPGTNGGVSLGGTLASLSGGLIMGLTMFLTLARENAACRSEWNEILLPLLGWGTLAGGLGSLLDSFLGATVQCTRYSRGRKLIMQDGYAPSSSAELEVISGVDLLTNNQVGFAWLI</sequence>
<evidence type="ECO:0000256" key="5">
    <source>
        <dbReference type="ARBA" id="ARBA00023136"/>
    </source>
</evidence>
<organism evidence="7 8">
    <name type="scientific">Coniophora puteana (strain RWD-64-598)</name>
    <name type="common">Brown rot fungus</name>
    <dbReference type="NCBI Taxonomy" id="741705"/>
    <lineage>
        <taxon>Eukaryota</taxon>
        <taxon>Fungi</taxon>
        <taxon>Dikarya</taxon>
        <taxon>Basidiomycota</taxon>
        <taxon>Agaricomycotina</taxon>
        <taxon>Agaricomycetes</taxon>
        <taxon>Agaricomycetidae</taxon>
        <taxon>Boletales</taxon>
        <taxon>Coniophorineae</taxon>
        <taxon>Coniophoraceae</taxon>
        <taxon>Coniophora</taxon>
    </lineage>
</organism>
<dbReference type="Pfam" id="PF01940">
    <property type="entry name" value="DUF92"/>
    <property type="match status" value="1"/>
</dbReference>
<feature type="transmembrane region" description="Helical" evidence="6">
    <location>
        <begin position="171"/>
        <end position="192"/>
    </location>
</feature>
<reference evidence="8" key="1">
    <citation type="journal article" date="2012" name="Science">
        <title>The Paleozoic origin of enzymatic lignin decomposition reconstructed from 31 fungal genomes.</title>
        <authorList>
            <person name="Floudas D."/>
            <person name="Binder M."/>
            <person name="Riley R."/>
            <person name="Barry K."/>
            <person name="Blanchette R.A."/>
            <person name="Henrissat B."/>
            <person name="Martinez A.T."/>
            <person name="Otillar R."/>
            <person name="Spatafora J.W."/>
            <person name="Yadav J.S."/>
            <person name="Aerts A."/>
            <person name="Benoit I."/>
            <person name="Boyd A."/>
            <person name="Carlson A."/>
            <person name="Copeland A."/>
            <person name="Coutinho P.M."/>
            <person name="de Vries R.P."/>
            <person name="Ferreira P."/>
            <person name="Findley K."/>
            <person name="Foster B."/>
            <person name="Gaskell J."/>
            <person name="Glotzer D."/>
            <person name="Gorecki P."/>
            <person name="Heitman J."/>
            <person name="Hesse C."/>
            <person name="Hori C."/>
            <person name="Igarashi K."/>
            <person name="Jurgens J.A."/>
            <person name="Kallen N."/>
            <person name="Kersten P."/>
            <person name="Kohler A."/>
            <person name="Kuees U."/>
            <person name="Kumar T.K.A."/>
            <person name="Kuo A."/>
            <person name="LaButti K."/>
            <person name="Larrondo L.F."/>
            <person name="Lindquist E."/>
            <person name="Ling A."/>
            <person name="Lombard V."/>
            <person name="Lucas S."/>
            <person name="Lundell T."/>
            <person name="Martin R."/>
            <person name="McLaughlin D.J."/>
            <person name="Morgenstern I."/>
            <person name="Morin E."/>
            <person name="Murat C."/>
            <person name="Nagy L.G."/>
            <person name="Nolan M."/>
            <person name="Ohm R.A."/>
            <person name="Patyshakuliyeva A."/>
            <person name="Rokas A."/>
            <person name="Ruiz-Duenas F.J."/>
            <person name="Sabat G."/>
            <person name="Salamov A."/>
            <person name="Samejima M."/>
            <person name="Schmutz J."/>
            <person name="Slot J.C."/>
            <person name="St John F."/>
            <person name="Stenlid J."/>
            <person name="Sun H."/>
            <person name="Sun S."/>
            <person name="Syed K."/>
            <person name="Tsang A."/>
            <person name="Wiebenga A."/>
            <person name="Young D."/>
            <person name="Pisabarro A."/>
            <person name="Eastwood D.C."/>
            <person name="Martin F."/>
            <person name="Cullen D."/>
            <person name="Grigoriev I.V."/>
            <person name="Hibbett D.S."/>
        </authorList>
    </citation>
    <scope>NUCLEOTIDE SEQUENCE [LARGE SCALE GENOMIC DNA]</scope>
    <source>
        <strain evidence="8">RWD-64-598 SS2</strain>
    </source>
</reference>